<reference evidence="3" key="1">
    <citation type="journal article" date="2015" name="PLoS Genet.">
        <title>The dynamic genome and transcriptome of the human fungal pathogen Blastomyces and close relative Emmonsia.</title>
        <authorList>
            <person name="Munoz J.F."/>
            <person name="Gauthier G.M."/>
            <person name="Desjardins C.A."/>
            <person name="Gallo J.E."/>
            <person name="Holder J."/>
            <person name="Sullivan T.D."/>
            <person name="Marty A.J."/>
            <person name="Carmen J.C."/>
            <person name="Chen Z."/>
            <person name="Ding L."/>
            <person name="Gujja S."/>
            <person name="Magrini V."/>
            <person name="Misas E."/>
            <person name="Mitreva M."/>
            <person name="Priest M."/>
            <person name="Saif S."/>
            <person name="Whiston E.A."/>
            <person name="Young S."/>
            <person name="Zeng Q."/>
            <person name="Goldman W.E."/>
            <person name="Mardis E.R."/>
            <person name="Taylor J.W."/>
            <person name="McEwen J.G."/>
            <person name="Clay O.K."/>
            <person name="Klein B.S."/>
            <person name="Cuomo C.A."/>
        </authorList>
    </citation>
    <scope>NUCLEOTIDE SEQUENCE [LARGE SCALE GENOMIC DNA]</scope>
    <source>
        <strain evidence="3">UAMH 3008</strain>
    </source>
</reference>
<evidence type="ECO:0000256" key="1">
    <source>
        <dbReference type="SAM" id="MobiDB-lite"/>
    </source>
</evidence>
<feature type="region of interest" description="Disordered" evidence="1">
    <location>
        <begin position="66"/>
        <end position="88"/>
    </location>
</feature>
<dbReference type="EMBL" id="LCZI01000455">
    <property type="protein sequence ID" value="KKZ66537.1"/>
    <property type="molecule type" value="Genomic_DNA"/>
</dbReference>
<proteinExistence type="predicted"/>
<evidence type="ECO:0000313" key="3">
    <source>
        <dbReference type="Proteomes" id="UP000034164"/>
    </source>
</evidence>
<dbReference type="Proteomes" id="UP000034164">
    <property type="component" value="Unassembled WGS sequence"/>
</dbReference>
<dbReference type="AlphaFoldDB" id="A0A0G2I7D9"/>
<sequence>MSMRLIWHGGEARSSSALVLPHQCIIPQWLNTRTKAHSLLNTAPSTAGTAFRGDCRDLPFVASAIRSQPASQRSQSPESPENDVDRILEEISSNDGAKLSAGAGEIPMSMPPSPLDRIRVVFPATALICLSRQIRLRKVSLRWLVKKVLDSRIRL</sequence>
<feature type="compositionally biased region" description="Low complexity" evidence="1">
    <location>
        <begin position="66"/>
        <end position="79"/>
    </location>
</feature>
<dbReference type="VEuPathDB" id="FungiDB:EMCG_07740"/>
<evidence type="ECO:0000313" key="2">
    <source>
        <dbReference type="EMBL" id="KKZ66537.1"/>
    </source>
</evidence>
<name>A0A0G2I7D9_9EURO</name>
<comment type="caution">
    <text evidence="2">The sequence shown here is derived from an EMBL/GenBank/DDBJ whole genome shotgun (WGS) entry which is preliminary data.</text>
</comment>
<organism evidence="2 3">
    <name type="scientific">[Emmonsia] crescens</name>
    <dbReference type="NCBI Taxonomy" id="73230"/>
    <lineage>
        <taxon>Eukaryota</taxon>
        <taxon>Fungi</taxon>
        <taxon>Dikarya</taxon>
        <taxon>Ascomycota</taxon>
        <taxon>Pezizomycotina</taxon>
        <taxon>Eurotiomycetes</taxon>
        <taxon>Eurotiomycetidae</taxon>
        <taxon>Onygenales</taxon>
        <taxon>Ajellomycetaceae</taxon>
        <taxon>Emergomyces</taxon>
    </lineage>
</organism>
<accession>A0A0G2I7D9</accession>
<protein>
    <submittedName>
        <fullName evidence="2">Uncharacterized protein</fullName>
    </submittedName>
</protein>
<gene>
    <name evidence="2" type="ORF">EMCG_07740</name>
</gene>